<gene>
    <name evidence="1" type="ordered locus">Snas_3610</name>
</gene>
<dbReference type="Proteomes" id="UP000000844">
    <property type="component" value="Chromosome"/>
</dbReference>
<keyword evidence="2" id="KW-1185">Reference proteome</keyword>
<dbReference type="RefSeq" id="WP_013018841.1">
    <property type="nucleotide sequence ID" value="NC_013947.1"/>
</dbReference>
<evidence type="ECO:0000313" key="2">
    <source>
        <dbReference type="Proteomes" id="UP000000844"/>
    </source>
</evidence>
<dbReference type="HOGENOM" id="CLU_2453176_0_0_11"/>
<protein>
    <submittedName>
        <fullName evidence="1">Uncharacterized protein</fullName>
    </submittedName>
</protein>
<dbReference type="EMBL" id="CP001778">
    <property type="protein sequence ID" value="ADD43270.1"/>
    <property type="molecule type" value="Genomic_DNA"/>
</dbReference>
<accession>D3PWP8</accession>
<dbReference type="KEGG" id="sna:Snas_3610"/>
<evidence type="ECO:0000313" key="1">
    <source>
        <dbReference type="EMBL" id="ADD43270.1"/>
    </source>
</evidence>
<reference evidence="1 2" key="1">
    <citation type="journal article" date="2009" name="Stand. Genomic Sci.">
        <title>Complete genome sequence of Stackebrandtia nassauensis type strain (LLR-40K-21).</title>
        <authorList>
            <person name="Munk C."/>
            <person name="Lapidus A."/>
            <person name="Copeland A."/>
            <person name="Jando M."/>
            <person name="Mayilraj S."/>
            <person name="Glavina Del Rio T."/>
            <person name="Nolan M."/>
            <person name="Chen F."/>
            <person name="Lucas S."/>
            <person name="Tice H."/>
            <person name="Cheng J.F."/>
            <person name="Han C."/>
            <person name="Detter J.C."/>
            <person name="Bruce D."/>
            <person name="Goodwin L."/>
            <person name="Chain P."/>
            <person name="Pitluck S."/>
            <person name="Goker M."/>
            <person name="Ovchinikova G."/>
            <person name="Pati A."/>
            <person name="Ivanova N."/>
            <person name="Mavromatis K."/>
            <person name="Chen A."/>
            <person name="Palaniappan K."/>
            <person name="Land M."/>
            <person name="Hauser L."/>
            <person name="Chang Y.J."/>
            <person name="Jeffries C.D."/>
            <person name="Bristow J."/>
            <person name="Eisen J.A."/>
            <person name="Markowitz V."/>
            <person name="Hugenholtz P."/>
            <person name="Kyrpides N.C."/>
            <person name="Klenk H.P."/>
        </authorList>
    </citation>
    <scope>NUCLEOTIDE SEQUENCE [LARGE SCALE GENOMIC DNA]</scope>
    <source>
        <strain evidence="2">DSM 44728 / CIP 108903 / NRRL B-16338 / NBRC 102104 / LLR-40K-21</strain>
    </source>
</reference>
<sequence>MDILPIPDDAAGTIPAATQHRLTELAAQLTADVTWAASTATDALKQIHTDQFHKGSENLGAAARIMTTAATSASVLAEVSRTISDIVAT</sequence>
<proteinExistence type="predicted"/>
<name>D3PWP8_STANL</name>
<organism evidence="1 2">
    <name type="scientific">Stackebrandtia nassauensis (strain DSM 44728 / CIP 108903 / NRRL B-16338 / NBRC 102104 / LLR-40K-21)</name>
    <dbReference type="NCBI Taxonomy" id="446470"/>
    <lineage>
        <taxon>Bacteria</taxon>
        <taxon>Bacillati</taxon>
        <taxon>Actinomycetota</taxon>
        <taxon>Actinomycetes</taxon>
        <taxon>Glycomycetales</taxon>
        <taxon>Glycomycetaceae</taxon>
        <taxon>Stackebrandtia</taxon>
    </lineage>
</organism>
<dbReference type="AlphaFoldDB" id="D3PWP8"/>